<dbReference type="ExpressionAtlas" id="M0ZTV9">
    <property type="expression patterns" value="baseline and differential"/>
</dbReference>
<dbReference type="eggNOG" id="ENOG502R1H4">
    <property type="taxonomic scope" value="Eukaryota"/>
</dbReference>
<reference evidence="3" key="1">
    <citation type="journal article" date="2011" name="Nature">
        <title>Genome sequence and analysis of the tuber crop potato.</title>
        <authorList>
            <consortium name="The Potato Genome Sequencing Consortium"/>
        </authorList>
    </citation>
    <scope>NUCLEOTIDE SEQUENCE [LARGE SCALE GENOMIC DNA]</scope>
    <source>
        <strain evidence="3">cv. DM1-3 516 R44</strain>
    </source>
</reference>
<dbReference type="AlphaFoldDB" id="M0ZTV9"/>
<dbReference type="HOGENOM" id="CLU_647960_0_0_1"/>
<dbReference type="PANTHER" id="PTHR37187">
    <property type="entry name" value="EXPRESSED PROTEIN"/>
    <property type="match status" value="1"/>
</dbReference>
<organism evidence="2 3">
    <name type="scientific">Solanum tuberosum</name>
    <name type="common">Potato</name>
    <dbReference type="NCBI Taxonomy" id="4113"/>
    <lineage>
        <taxon>Eukaryota</taxon>
        <taxon>Viridiplantae</taxon>
        <taxon>Streptophyta</taxon>
        <taxon>Embryophyta</taxon>
        <taxon>Tracheophyta</taxon>
        <taxon>Spermatophyta</taxon>
        <taxon>Magnoliopsida</taxon>
        <taxon>eudicotyledons</taxon>
        <taxon>Gunneridae</taxon>
        <taxon>Pentapetalae</taxon>
        <taxon>asterids</taxon>
        <taxon>lamiids</taxon>
        <taxon>Solanales</taxon>
        <taxon>Solanaceae</taxon>
        <taxon>Solanoideae</taxon>
        <taxon>Solaneae</taxon>
        <taxon>Solanum</taxon>
    </lineage>
</organism>
<dbReference type="KEGG" id="sot:102586072"/>
<dbReference type="Gramene" id="PGSC0003DMT400007986">
    <property type="protein sequence ID" value="PGSC0003DMT400007986"/>
    <property type="gene ID" value="PGSC0003DMG400003088"/>
</dbReference>
<keyword evidence="3" id="KW-1185">Reference proteome</keyword>
<dbReference type="InParanoid" id="M0ZTV9"/>
<dbReference type="FunCoup" id="M0ZTV9">
    <property type="interactions" value="812"/>
</dbReference>
<feature type="compositionally biased region" description="Low complexity" evidence="1">
    <location>
        <begin position="144"/>
        <end position="155"/>
    </location>
</feature>
<reference evidence="2" key="2">
    <citation type="submission" date="2015-06" db="UniProtKB">
        <authorList>
            <consortium name="EnsemblPlants"/>
        </authorList>
    </citation>
    <scope>IDENTIFICATION</scope>
    <source>
        <strain evidence="2">DM1-3 516 R44</strain>
    </source>
</reference>
<evidence type="ECO:0000313" key="2">
    <source>
        <dbReference type="EnsemblPlants" id="PGSC0003DMT400007986"/>
    </source>
</evidence>
<feature type="region of interest" description="Disordered" evidence="1">
    <location>
        <begin position="118"/>
        <end position="157"/>
    </location>
</feature>
<dbReference type="GeneID" id="102586072"/>
<dbReference type="EnsemblPlants" id="PGSC0003DMT400007986">
    <property type="protein sequence ID" value="PGSC0003DMT400007986"/>
    <property type="gene ID" value="PGSC0003DMG400003088"/>
</dbReference>
<sequence>MPSGAKKRKAAKKKKQVQAIEPPSRSTGSFPGEEDLKRDDKESDSEGSSPASQDYQNHQNQFTEGEVENGEKQLDDSHDRSIEENEFNGVKHEGKEVEIVGNEEGGLVQVERELKVECESESQKISVENAETMIESNRGGLQRSSSSSSSSCSSSVEKYDVADKNDVVVDDAPTVELVKDIESLPGTNNIVVDDAPVVELVKDIESLLDKNSIVVDDAPAVELVKDNESLPDEQVADILVETTSACDLDKAAISEDIVQVTTSASDADNVIASAVEPVVKEKGEENLCVVDEKDTASDTVVENWKENLGAIVDKATISEVLMETVPEKRDETATAASCDASAISSGNTLENTDAKASATLENEEKIEAPHSTPKIDASVSADVKESPARECHYHQLTALPSRPVQTTSWKSCCGLFELFAGSNR</sequence>
<proteinExistence type="predicted"/>
<evidence type="ECO:0000313" key="3">
    <source>
        <dbReference type="Proteomes" id="UP000011115"/>
    </source>
</evidence>
<dbReference type="OMA" id="SPARECH"/>
<accession>M0ZTV9</accession>
<feature type="compositionally biased region" description="Polar residues" evidence="1">
    <location>
        <begin position="46"/>
        <end position="63"/>
    </location>
</feature>
<dbReference type="PANTHER" id="PTHR37187:SF7">
    <property type="entry name" value="EXPRESSED PROTEIN"/>
    <property type="match status" value="1"/>
</dbReference>
<feature type="compositionally biased region" description="Basic residues" evidence="1">
    <location>
        <begin position="1"/>
        <end position="16"/>
    </location>
</feature>
<dbReference type="STRING" id="4113.M0ZTV9"/>
<dbReference type="Proteomes" id="UP000011115">
    <property type="component" value="Unassembled WGS sequence"/>
</dbReference>
<evidence type="ECO:0000256" key="1">
    <source>
        <dbReference type="SAM" id="MobiDB-lite"/>
    </source>
</evidence>
<dbReference type="RefSeq" id="XP_006355581.1">
    <property type="nucleotide sequence ID" value="XM_006355519.2"/>
</dbReference>
<feature type="compositionally biased region" description="Basic and acidic residues" evidence="1">
    <location>
        <begin position="69"/>
        <end position="98"/>
    </location>
</feature>
<dbReference type="OrthoDB" id="1930727at2759"/>
<name>M0ZTV9_SOLTU</name>
<protein>
    <submittedName>
        <fullName evidence="2">Cell wall protein TIR4</fullName>
    </submittedName>
</protein>
<gene>
    <name evidence="2" type="primary">LOC102586072</name>
</gene>
<feature type="region of interest" description="Disordered" evidence="1">
    <location>
        <begin position="1"/>
        <end position="104"/>
    </location>
</feature>
<dbReference type="PaxDb" id="4113-PGSC0003DMT400007986"/>